<proteinExistence type="predicted"/>
<name>A0A660SNE1_UNCT6</name>
<evidence type="ECO:0000259" key="1">
    <source>
        <dbReference type="SMART" id="SM00460"/>
    </source>
</evidence>
<organism evidence="2 3">
    <name type="scientific">candidate division TA06 bacterium</name>
    <dbReference type="NCBI Taxonomy" id="2250710"/>
    <lineage>
        <taxon>Bacteria</taxon>
        <taxon>Bacteria division TA06</taxon>
    </lineage>
</organism>
<feature type="domain" description="Transglutaminase-like" evidence="1">
    <location>
        <begin position="317"/>
        <end position="377"/>
    </location>
</feature>
<protein>
    <recommendedName>
        <fullName evidence="1">Transglutaminase-like domain-containing protein</fullName>
    </recommendedName>
</protein>
<reference evidence="2 3" key="1">
    <citation type="submission" date="2018-06" db="EMBL/GenBank/DDBJ databases">
        <title>Extensive metabolic versatility and redundancy in microbially diverse, dynamic hydrothermal sediments.</title>
        <authorList>
            <person name="Dombrowski N."/>
            <person name="Teske A."/>
            <person name="Baker B.J."/>
        </authorList>
    </citation>
    <scope>NUCLEOTIDE SEQUENCE [LARGE SCALE GENOMIC DNA]</scope>
    <source>
        <strain evidence="2">B10_G13</strain>
    </source>
</reference>
<dbReference type="SUPFAM" id="SSF54001">
    <property type="entry name" value="Cysteine proteinases"/>
    <property type="match status" value="1"/>
</dbReference>
<evidence type="ECO:0000313" key="3">
    <source>
        <dbReference type="Proteomes" id="UP000271125"/>
    </source>
</evidence>
<dbReference type="Gene3D" id="3.10.620.30">
    <property type="match status" value="1"/>
</dbReference>
<dbReference type="InterPro" id="IPR038765">
    <property type="entry name" value="Papain-like_cys_pep_sf"/>
</dbReference>
<evidence type="ECO:0000313" key="2">
    <source>
        <dbReference type="EMBL" id="RKX71626.1"/>
    </source>
</evidence>
<sequence>MVYIAMKKIIIPIFLLVLFMNNAEGKYFISARGNNIGEYNIFSSKDTLFTITKLSFNILGFKKEIYDTTYAIINPDYTLKSFYYKHVEGRKTKIIRGSVCDNYVLLEGDDNRKIPFKSGDRIYSDIGIELFLRKIKIDDSLSILSSGLWDIKKMRVRTSKDTTMIISGSGTFEYIYKDNIFIDMIGPGGLKISQIEKTFPGTDILNSYKIKAIGDKISETRMYKKIVIEKPDSVRFNNYNGFQSVSSNYLFIKPRSVFDTLNDNSLLISTNYYDFDNLIFKDIIMQLKLNSIIEITEYIHKIMKPHPNMYPERASEIFSNHNGDCSEYATLLTALLRASNYPAYNVYGLIFMKGYYYYHAWVRVKGDKGWFCVDPTRGCICDAKYIILQEDKTGGFSKDIKFLPISKLKIMYSEVLDD</sequence>
<dbReference type="SMART" id="SM00460">
    <property type="entry name" value="TGc"/>
    <property type="match status" value="1"/>
</dbReference>
<dbReference type="InterPro" id="IPR002931">
    <property type="entry name" value="Transglutaminase-like"/>
</dbReference>
<accession>A0A660SNE1</accession>
<dbReference type="AlphaFoldDB" id="A0A660SNE1"/>
<dbReference type="Proteomes" id="UP000271125">
    <property type="component" value="Unassembled WGS sequence"/>
</dbReference>
<gene>
    <name evidence="2" type="ORF">DRP43_02335</name>
</gene>
<dbReference type="Pfam" id="PF01841">
    <property type="entry name" value="Transglut_core"/>
    <property type="match status" value="1"/>
</dbReference>
<dbReference type="EMBL" id="QNBD01000083">
    <property type="protein sequence ID" value="RKX71626.1"/>
    <property type="molecule type" value="Genomic_DNA"/>
</dbReference>
<comment type="caution">
    <text evidence="2">The sequence shown here is derived from an EMBL/GenBank/DDBJ whole genome shotgun (WGS) entry which is preliminary data.</text>
</comment>